<reference evidence="2" key="1">
    <citation type="journal article" date="2023" name="Commun. Biol.">
        <title>Genome analysis of Parmales, the sister group of diatoms, reveals the evolutionary specialization of diatoms from phago-mixotrophs to photoautotrophs.</title>
        <authorList>
            <person name="Ban H."/>
            <person name="Sato S."/>
            <person name="Yoshikawa S."/>
            <person name="Yamada K."/>
            <person name="Nakamura Y."/>
            <person name="Ichinomiya M."/>
            <person name="Sato N."/>
            <person name="Blanc-Mathieu R."/>
            <person name="Endo H."/>
            <person name="Kuwata A."/>
            <person name="Ogata H."/>
        </authorList>
    </citation>
    <scope>NUCLEOTIDE SEQUENCE [LARGE SCALE GENOMIC DNA]</scope>
    <source>
        <strain evidence="2">NIES 3699</strain>
    </source>
</reference>
<gene>
    <name evidence="1" type="ORF">TrVE_jg7662</name>
</gene>
<dbReference type="Proteomes" id="UP001165160">
    <property type="component" value="Unassembled WGS sequence"/>
</dbReference>
<organism evidence="1 2">
    <name type="scientific">Triparma verrucosa</name>
    <dbReference type="NCBI Taxonomy" id="1606542"/>
    <lineage>
        <taxon>Eukaryota</taxon>
        <taxon>Sar</taxon>
        <taxon>Stramenopiles</taxon>
        <taxon>Ochrophyta</taxon>
        <taxon>Bolidophyceae</taxon>
        <taxon>Parmales</taxon>
        <taxon>Triparmaceae</taxon>
        <taxon>Triparma</taxon>
    </lineage>
</organism>
<proteinExistence type="predicted"/>
<comment type="caution">
    <text evidence="1">The sequence shown here is derived from an EMBL/GenBank/DDBJ whole genome shotgun (WGS) entry which is preliminary data.</text>
</comment>
<accession>A0A9W7F0S2</accession>
<evidence type="ECO:0000313" key="2">
    <source>
        <dbReference type="Proteomes" id="UP001165160"/>
    </source>
</evidence>
<dbReference type="EMBL" id="BRXX01000199">
    <property type="protein sequence ID" value="GMH97382.1"/>
    <property type="molecule type" value="Genomic_DNA"/>
</dbReference>
<sequence length="258" mass="28230">MSDVNKADGMRTNWTPPPALIVTNGQNEWEPSASQCTSLIITPEASDIPGLTITTLLSKMRKCTRVVLLSPAGSTTGDGVVEKDDNWILNRMMILGGKRVGAAGDDMEKAKSCEEAVEEAKRGGRIEEGIVVHRGILRGGGGEDGLGDLYYKVCGSEPEEIVERTFDNARKGVKILLGDSIDVSLKKKEKGDSDSVRAMNLKEEMKNKTSRLTLAKVIVQSLFVEEPEERYSVLADFSEEISTDEECREKIEGLKQHA</sequence>
<name>A0A9W7F0S2_9STRA</name>
<dbReference type="AlphaFoldDB" id="A0A9W7F0S2"/>
<evidence type="ECO:0000313" key="1">
    <source>
        <dbReference type="EMBL" id="GMH97382.1"/>
    </source>
</evidence>
<keyword evidence="2" id="KW-1185">Reference proteome</keyword>
<protein>
    <submittedName>
        <fullName evidence="1">Uncharacterized protein</fullName>
    </submittedName>
</protein>